<dbReference type="InterPro" id="IPR009060">
    <property type="entry name" value="UBA-like_sf"/>
</dbReference>
<dbReference type="STRING" id="945553.A0A0D2PH49"/>
<name>A0A0D2PH49_HYPSF</name>
<dbReference type="GO" id="GO:0006511">
    <property type="term" value="P:ubiquitin-dependent protein catabolic process"/>
    <property type="evidence" value="ECO:0007669"/>
    <property type="project" value="TreeGrafter"/>
</dbReference>
<feature type="compositionally biased region" description="Polar residues" evidence="1">
    <location>
        <begin position="1"/>
        <end position="13"/>
    </location>
</feature>
<gene>
    <name evidence="3" type="ORF">HYPSUDRAFT_51784</name>
</gene>
<accession>A0A0D2PH49</accession>
<evidence type="ECO:0000313" key="4">
    <source>
        <dbReference type="Proteomes" id="UP000054270"/>
    </source>
</evidence>
<dbReference type="InterPro" id="IPR003892">
    <property type="entry name" value="CUE"/>
</dbReference>
<dbReference type="OMA" id="MFPDFDV"/>
<protein>
    <recommendedName>
        <fullName evidence="2">CUE domain-containing protein</fullName>
    </recommendedName>
</protein>
<feature type="region of interest" description="Disordered" evidence="1">
    <location>
        <begin position="1"/>
        <end position="33"/>
    </location>
</feature>
<feature type="region of interest" description="Disordered" evidence="1">
    <location>
        <begin position="191"/>
        <end position="325"/>
    </location>
</feature>
<sequence length="325" mass="35136">MPSASPPTSNTSGFPPPQPTPQHERETVNDPGVISLRGMFPDYDDLILQSVLQSVSGNQERAIDALLGMSDPDYRSEAPATEAVTPQLPVTLTQEELDEQFARQLVLSEQQQQTEQWMQTQAGGRVRPAVYQPTRQNAQQGWNPQTSGEQERPSEFQDQFNKIAETGKKTIGSIFSKVKAKLQEFETGRPVAGTSGAQQQGWAPPPAGAGVGGYGSPPLTQSQQYHAAYYDPNPPQLPTRAPVVEGYDVTPRQPSPQPVTVPPPQIGTTLDGGKLGLLPKRPVTLLREPSVPATGTSAVSHDDYDDDGLEYAENPFESEPSGAKK</sequence>
<feature type="domain" description="CUE" evidence="2">
    <location>
        <begin position="28"/>
        <end position="71"/>
    </location>
</feature>
<feature type="region of interest" description="Disordered" evidence="1">
    <location>
        <begin position="135"/>
        <end position="155"/>
    </location>
</feature>
<evidence type="ECO:0000259" key="2">
    <source>
        <dbReference type="PROSITE" id="PS51140"/>
    </source>
</evidence>
<feature type="compositionally biased region" description="Low complexity" evidence="1">
    <location>
        <begin position="267"/>
        <end position="278"/>
    </location>
</feature>
<keyword evidence="4" id="KW-1185">Reference proteome</keyword>
<dbReference type="SMART" id="SM00546">
    <property type="entry name" value="CUE"/>
    <property type="match status" value="1"/>
</dbReference>
<dbReference type="AlphaFoldDB" id="A0A0D2PH49"/>
<evidence type="ECO:0000313" key="3">
    <source>
        <dbReference type="EMBL" id="KJA27831.1"/>
    </source>
</evidence>
<feature type="compositionally biased region" description="Pro residues" evidence="1">
    <location>
        <begin position="253"/>
        <end position="265"/>
    </location>
</feature>
<dbReference type="PANTHER" id="PTHR16461">
    <property type="entry name" value="TOLL-INTERACTING PROTEIN"/>
    <property type="match status" value="1"/>
</dbReference>
<dbReference type="OrthoDB" id="9942608at2759"/>
<dbReference type="CDD" id="cd14279">
    <property type="entry name" value="CUE"/>
    <property type="match status" value="1"/>
</dbReference>
<dbReference type="Gene3D" id="1.10.8.10">
    <property type="entry name" value="DNA helicase RuvA subunit, C-terminal domain"/>
    <property type="match status" value="1"/>
</dbReference>
<dbReference type="EMBL" id="KN817523">
    <property type="protein sequence ID" value="KJA27831.1"/>
    <property type="molecule type" value="Genomic_DNA"/>
</dbReference>
<reference evidence="4" key="1">
    <citation type="submission" date="2014-04" db="EMBL/GenBank/DDBJ databases">
        <title>Evolutionary Origins and Diversification of the Mycorrhizal Mutualists.</title>
        <authorList>
            <consortium name="DOE Joint Genome Institute"/>
            <consortium name="Mycorrhizal Genomics Consortium"/>
            <person name="Kohler A."/>
            <person name="Kuo A."/>
            <person name="Nagy L.G."/>
            <person name="Floudas D."/>
            <person name="Copeland A."/>
            <person name="Barry K.W."/>
            <person name="Cichocki N."/>
            <person name="Veneault-Fourrey C."/>
            <person name="LaButti K."/>
            <person name="Lindquist E.A."/>
            <person name="Lipzen A."/>
            <person name="Lundell T."/>
            <person name="Morin E."/>
            <person name="Murat C."/>
            <person name="Riley R."/>
            <person name="Ohm R."/>
            <person name="Sun H."/>
            <person name="Tunlid A."/>
            <person name="Henrissat B."/>
            <person name="Grigoriev I.V."/>
            <person name="Hibbett D.S."/>
            <person name="Martin F."/>
        </authorList>
    </citation>
    <scope>NUCLEOTIDE SEQUENCE [LARGE SCALE GENOMIC DNA]</scope>
    <source>
        <strain evidence="4">FD-334 SS-4</strain>
    </source>
</reference>
<dbReference type="GO" id="GO:0031624">
    <property type="term" value="F:ubiquitin conjugating enzyme binding"/>
    <property type="evidence" value="ECO:0007669"/>
    <property type="project" value="TreeGrafter"/>
</dbReference>
<dbReference type="Pfam" id="PF02845">
    <property type="entry name" value="CUE"/>
    <property type="match status" value="1"/>
</dbReference>
<dbReference type="PROSITE" id="PS51140">
    <property type="entry name" value="CUE"/>
    <property type="match status" value="1"/>
</dbReference>
<dbReference type="GO" id="GO:0005737">
    <property type="term" value="C:cytoplasm"/>
    <property type="evidence" value="ECO:0007669"/>
    <property type="project" value="TreeGrafter"/>
</dbReference>
<proteinExistence type="predicted"/>
<dbReference type="GO" id="GO:0043130">
    <property type="term" value="F:ubiquitin binding"/>
    <property type="evidence" value="ECO:0007669"/>
    <property type="project" value="InterPro"/>
</dbReference>
<organism evidence="3 4">
    <name type="scientific">Hypholoma sublateritium (strain FD-334 SS-4)</name>
    <dbReference type="NCBI Taxonomy" id="945553"/>
    <lineage>
        <taxon>Eukaryota</taxon>
        <taxon>Fungi</taxon>
        <taxon>Dikarya</taxon>
        <taxon>Basidiomycota</taxon>
        <taxon>Agaricomycotina</taxon>
        <taxon>Agaricomycetes</taxon>
        <taxon>Agaricomycetidae</taxon>
        <taxon>Agaricales</taxon>
        <taxon>Agaricineae</taxon>
        <taxon>Strophariaceae</taxon>
        <taxon>Hypholoma</taxon>
    </lineage>
</organism>
<dbReference type="Proteomes" id="UP000054270">
    <property type="component" value="Unassembled WGS sequence"/>
</dbReference>
<dbReference type="PANTHER" id="PTHR16461:SF5">
    <property type="entry name" value="TOLL-INTERACTING PROTEIN"/>
    <property type="match status" value="1"/>
</dbReference>
<dbReference type="SUPFAM" id="SSF46934">
    <property type="entry name" value="UBA-like"/>
    <property type="match status" value="1"/>
</dbReference>
<feature type="compositionally biased region" description="Polar residues" evidence="1">
    <location>
        <begin position="135"/>
        <end position="148"/>
    </location>
</feature>
<evidence type="ECO:0000256" key="1">
    <source>
        <dbReference type="SAM" id="MobiDB-lite"/>
    </source>
</evidence>